<dbReference type="InterPro" id="IPR044068">
    <property type="entry name" value="CB"/>
</dbReference>
<accession>A0ABS4TPK2</accession>
<dbReference type="InterPro" id="IPR050090">
    <property type="entry name" value="Tyrosine_recombinase_XerCD"/>
</dbReference>
<dbReference type="InterPro" id="IPR013762">
    <property type="entry name" value="Integrase-like_cat_sf"/>
</dbReference>
<dbReference type="Pfam" id="PF00589">
    <property type="entry name" value="Phage_integrase"/>
    <property type="match status" value="1"/>
</dbReference>
<organism evidence="6 7">
    <name type="scientific">Kibdelosporangium banguiense</name>
    <dbReference type="NCBI Taxonomy" id="1365924"/>
    <lineage>
        <taxon>Bacteria</taxon>
        <taxon>Bacillati</taxon>
        <taxon>Actinomycetota</taxon>
        <taxon>Actinomycetes</taxon>
        <taxon>Pseudonocardiales</taxon>
        <taxon>Pseudonocardiaceae</taxon>
        <taxon>Kibdelosporangium</taxon>
    </lineage>
</organism>
<keyword evidence="7" id="KW-1185">Reference proteome</keyword>
<dbReference type="Gene3D" id="1.10.443.10">
    <property type="entry name" value="Intergrase catalytic core"/>
    <property type="match status" value="1"/>
</dbReference>
<name>A0ABS4TPK2_9PSEU</name>
<dbReference type="SUPFAM" id="SSF56349">
    <property type="entry name" value="DNA breaking-rejoining enzymes"/>
    <property type="match status" value="1"/>
</dbReference>
<evidence type="ECO:0000259" key="4">
    <source>
        <dbReference type="PROSITE" id="PS51898"/>
    </source>
</evidence>
<evidence type="ECO:0000256" key="3">
    <source>
        <dbReference type="PROSITE-ProRule" id="PRU01248"/>
    </source>
</evidence>
<dbReference type="PROSITE" id="PS51900">
    <property type="entry name" value="CB"/>
    <property type="match status" value="1"/>
</dbReference>
<keyword evidence="2" id="KW-0233">DNA recombination</keyword>
<evidence type="ECO:0000259" key="5">
    <source>
        <dbReference type="PROSITE" id="PS51900"/>
    </source>
</evidence>
<dbReference type="PROSITE" id="PS51898">
    <property type="entry name" value="TYR_RECOMBINASE"/>
    <property type="match status" value="1"/>
</dbReference>
<dbReference type="Proteomes" id="UP001519332">
    <property type="component" value="Unassembled WGS sequence"/>
</dbReference>
<protein>
    <submittedName>
        <fullName evidence="6">Site-specific recombinase XerD</fullName>
    </submittedName>
</protein>
<comment type="caution">
    <text evidence="6">The sequence shown here is derived from an EMBL/GenBank/DDBJ whole genome shotgun (WGS) entry which is preliminary data.</text>
</comment>
<dbReference type="InterPro" id="IPR011010">
    <property type="entry name" value="DNA_brk_join_enz"/>
</dbReference>
<reference evidence="6 7" key="1">
    <citation type="submission" date="2021-03" db="EMBL/GenBank/DDBJ databases">
        <title>Sequencing the genomes of 1000 actinobacteria strains.</title>
        <authorList>
            <person name="Klenk H.-P."/>
        </authorList>
    </citation>
    <scope>NUCLEOTIDE SEQUENCE [LARGE SCALE GENOMIC DNA]</scope>
    <source>
        <strain evidence="6 7">DSM 46670</strain>
    </source>
</reference>
<evidence type="ECO:0000256" key="2">
    <source>
        <dbReference type="ARBA" id="ARBA00023172"/>
    </source>
</evidence>
<dbReference type="EMBL" id="JAGINW010000001">
    <property type="protein sequence ID" value="MBP2325868.1"/>
    <property type="molecule type" value="Genomic_DNA"/>
</dbReference>
<evidence type="ECO:0000256" key="1">
    <source>
        <dbReference type="ARBA" id="ARBA00023125"/>
    </source>
</evidence>
<dbReference type="PANTHER" id="PTHR30349">
    <property type="entry name" value="PHAGE INTEGRASE-RELATED"/>
    <property type="match status" value="1"/>
</dbReference>
<keyword evidence="1 3" id="KW-0238">DNA-binding</keyword>
<dbReference type="InterPro" id="IPR002104">
    <property type="entry name" value="Integrase_catalytic"/>
</dbReference>
<evidence type="ECO:0000313" key="7">
    <source>
        <dbReference type="Proteomes" id="UP001519332"/>
    </source>
</evidence>
<proteinExistence type="predicted"/>
<gene>
    <name evidence="6" type="ORF">JOF56_006253</name>
</gene>
<feature type="domain" description="Tyr recombinase" evidence="4">
    <location>
        <begin position="207"/>
        <end position="387"/>
    </location>
</feature>
<sequence length="398" mass="42943">MVGPLVQYAPGFGAELERLGYTPLSAVNQLRVMAHLSRWLWAEELDAGALTPECVDAFLAARRRQGYTCWLSLQGLRPLLGYLRGVGVVPRVVDEVGCGPVEEILASYRAYLLGERGLVAKTVRYYEADARLFLAQRADGDATGMSAMTAGEVTRFVMRECAVRGTGSAKILVTVLRSLLRFLLITGRIESDLVPAVPSVAGWRDAGLPQALEPGAAQALLASCDRRRAVGRRDYAILTVLVRLGLRAGEAAAMELGDIDWRAGEILIRGKGNLEDRLPLPVDVGQSLVAYLRRGRPDVHCTKVFLRARAPHGPLTSEAVKAVVRNACDRAGISGVGAHRLRHTAATTVLRAGASMPEVAQLLRHRHLASTAIYAKVDRAALRQVARPWPAAEPGGVS</sequence>
<dbReference type="PANTHER" id="PTHR30349:SF90">
    <property type="entry name" value="TYROSINE RECOMBINASE XERD"/>
    <property type="match status" value="1"/>
</dbReference>
<evidence type="ECO:0000313" key="6">
    <source>
        <dbReference type="EMBL" id="MBP2325868.1"/>
    </source>
</evidence>
<feature type="domain" description="Core-binding (CB)" evidence="5">
    <location>
        <begin position="99"/>
        <end position="184"/>
    </location>
</feature>
<dbReference type="CDD" id="cd01188">
    <property type="entry name" value="INT_RitA_C_like"/>
    <property type="match status" value="1"/>
</dbReference>